<sequence length="343" mass="38031">MSATPSITQVEKRVHFTGRRHKHCRLNADTIKIARGVHLESEFLRGLETPWAQRRAVEIARVFAVSHLRRASTAVGRSALLLHGLDLPEPLPAENAARISFTGGRGTSRGALVLPAVVLDGIIIAPRVPVTFVGSTHVRTHSVRVHGILAQDLDAAAISTALLSPPRIAFILVSQAYRTILDIFEGERPAPMASDRVRRQSLAALHELPRGRGWEQASRILAWADPACESPAEAWLLWNLLRAGVRGVHTQMHVCEAGQHFFVDMALPELRLAIEFDGRGKYGASVQQIHRTIEAERRRERLLVASGWTVIRFDWADLQDPEGLAAELVRIIEARRLALGMRE</sequence>
<accession>N6X6R1</accession>
<dbReference type="eggNOG" id="COG5340">
    <property type="taxonomic scope" value="Bacteria"/>
</dbReference>
<name>N6X6R1_9ACTO</name>
<protein>
    <recommendedName>
        <fullName evidence="1">DUF559 domain-containing protein</fullName>
    </recommendedName>
</protein>
<feature type="domain" description="DUF559" evidence="1">
    <location>
        <begin position="236"/>
        <end position="330"/>
    </location>
</feature>
<proteinExistence type="predicted"/>
<evidence type="ECO:0000259" key="1">
    <source>
        <dbReference type="Pfam" id="PF04480"/>
    </source>
</evidence>
<dbReference type="InterPro" id="IPR011335">
    <property type="entry name" value="Restrct_endonuc-II-like"/>
</dbReference>
<dbReference type="Pfam" id="PF04480">
    <property type="entry name" value="DUF559"/>
    <property type="match status" value="1"/>
</dbReference>
<organism evidence="2 3">
    <name type="scientific">Schaalia cardiffensis F0333</name>
    <dbReference type="NCBI Taxonomy" id="888050"/>
    <lineage>
        <taxon>Bacteria</taxon>
        <taxon>Bacillati</taxon>
        <taxon>Actinomycetota</taxon>
        <taxon>Actinomycetes</taxon>
        <taxon>Actinomycetales</taxon>
        <taxon>Actinomycetaceae</taxon>
        <taxon>Schaalia</taxon>
    </lineage>
</organism>
<dbReference type="RefSeq" id="WP_005961804.1">
    <property type="nucleotide sequence ID" value="NZ_CP040505.1"/>
</dbReference>
<dbReference type="SUPFAM" id="SSF52980">
    <property type="entry name" value="Restriction endonuclease-like"/>
    <property type="match status" value="1"/>
</dbReference>
<dbReference type="HOGENOM" id="CLU_060892_0_0_11"/>
<comment type="caution">
    <text evidence="2">The sequence shown here is derived from an EMBL/GenBank/DDBJ whole genome shotgun (WGS) entry which is preliminary data.</text>
</comment>
<dbReference type="InterPro" id="IPR007569">
    <property type="entry name" value="DUF559"/>
</dbReference>
<evidence type="ECO:0000313" key="3">
    <source>
        <dbReference type="Proteomes" id="UP000013015"/>
    </source>
</evidence>
<dbReference type="OrthoDB" id="3258696at2"/>
<dbReference type="STRING" id="888050.HMPREF9004_0201"/>
<dbReference type="Proteomes" id="UP000013015">
    <property type="component" value="Unassembled WGS sequence"/>
</dbReference>
<dbReference type="Gene3D" id="3.40.960.10">
    <property type="entry name" value="VSR Endonuclease"/>
    <property type="match status" value="1"/>
</dbReference>
<evidence type="ECO:0000313" key="2">
    <source>
        <dbReference type="EMBL" id="ENO19057.1"/>
    </source>
</evidence>
<dbReference type="EMBL" id="AQHZ01000003">
    <property type="protein sequence ID" value="ENO19057.1"/>
    <property type="molecule type" value="Genomic_DNA"/>
</dbReference>
<reference evidence="2 3" key="1">
    <citation type="submission" date="2013-03" db="EMBL/GenBank/DDBJ databases">
        <title>Reference genome for the Human Microbiome Project.</title>
        <authorList>
            <person name="Aqrawi P."/>
            <person name="Ayvaz T."/>
            <person name="Bess C."/>
            <person name="Blankenburg K."/>
            <person name="Coyle M."/>
            <person name="Deng J."/>
            <person name="Forbes L."/>
            <person name="Fowler G."/>
            <person name="Francisco L."/>
            <person name="Fu Q."/>
            <person name="Gibbs R."/>
            <person name="Gross S."/>
            <person name="Gubbala S."/>
            <person name="Hale W."/>
            <person name="Hemphill L."/>
            <person name="Highlander S."/>
            <person name="Hirani K."/>
            <person name="Jackson L."/>
            <person name="Jakkamsetti A."/>
            <person name="Javaid M."/>
            <person name="Jayaseelan J.C."/>
            <person name="Jiang H."/>
            <person name="Joshi V."/>
            <person name="Korchina V."/>
            <person name="Kovar C."/>
            <person name="Lara F."/>
            <person name="Lee S."/>
            <person name="Liu Y."/>
            <person name="Mata R."/>
            <person name="Mathew T."/>
            <person name="Munidasa M."/>
            <person name="Muzny D."/>
            <person name="Nazareth L."/>
            <person name="Ngo R."/>
            <person name="Nguyen L."/>
            <person name="Nguyen N."/>
            <person name="Okwuonu G."/>
            <person name="Ongeri F."/>
            <person name="Palculict T."/>
            <person name="Patil S."/>
            <person name="Petrosino J."/>
            <person name="Pham C."/>
            <person name="Pham P."/>
            <person name="Pu L.-L."/>
            <person name="Qin X."/>
            <person name="Qu J."/>
            <person name="Reid J."/>
            <person name="Ross M."/>
            <person name="Ruth R."/>
            <person name="Saada N."/>
            <person name="San Lucas F."/>
            <person name="Santibanez J."/>
            <person name="Shang Y."/>
            <person name="Simmons D."/>
            <person name="Song X.-Z."/>
            <person name="Tang L.-Y."/>
            <person name="Thornton R."/>
            <person name="Warren J."/>
            <person name="Weissenberger G."/>
            <person name="Wilczek-Boney K."/>
            <person name="Worley K."/>
            <person name="Youmans B."/>
            <person name="Zhang J."/>
            <person name="Zhang L."/>
            <person name="Zhao Z."/>
            <person name="Zhou C."/>
            <person name="Zhu D."/>
            <person name="Zhu Y."/>
        </authorList>
    </citation>
    <scope>NUCLEOTIDE SEQUENCE [LARGE SCALE GENOMIC DNA]</scope>
    <source>
        <strain evidence="2 3">F0333</strain>
    </source>
</reference>
<keyword evidence="3" id="KW-1185">Reference proteome</keyword>
<gene>
    <name evidence="2" type="ORF">HMPREF9004_0201</name>
</gene>
<dbReference type="AlphaFoldDB" id="N6X6R1"/>
<dbReference type="PATRIC" id="fig|888050.3.peg.197"/>